<feature type="transmembrane region" description="Helical" evidence="6">
    <location>
        <begin position="15"/>
        <end position="39"/>
    </location>
</feature>
<comment type="subcellular location">
    <subcellularLocation>
        <location evidence="1">Cell membrane</location>
        <topology evidence="1">Multi-pass membrane protein</topology>
    </subcellularLocation>
</comment>
<dbReference type="EMBL" id="FWWZ01000001">
    <property type="protein sequence ID" value="SMC09973.1"/>
    <property type="molecule type" value="Genomic_DNA"/>
</dbReference>
<evidence type="ECO:0000256" key="3">
    <source>
        <dbReference type="ARBA" id="ARBA00022692"/>
    </source>
</evidence>
<organism evidence="7 8">
    <name type="scientific">Nitratiruptor tergarcus DSM 16512</name>
    <dbReference type="NCBI Taxonomy" id="1069081"/>
    <lineage>
        <taxon>Bacteria</taxon>
        <taxon>Pseudomonadati</taxon>
        <taxon>Campylobacterota</taxon>
        <taxon>Epsilonproteobacteria</taxon>
        <taxon>Nautiliales</taxon>
        <taxon>Nitratiruptoraceae</taxon>
        <taxon>Nitratiruptor</taxon>
    </lineage>
</organism>
<feature type="transmembrane region" description="Helical" evidence="6">
    <location>
        <begin position="82"/>
        <end position="105"/>
    </location>
</feature>
<feature type="transmembrane region" description="Helical" evidence="6">
    <location>
        <begin position="339"/>
        <end position="360"/>
    </location>
</feature>
<keyword evidence="2" id="KW-1003">Cell membrane</keyword>
<evidence type="ECO:0000256" key="6">
    <source>
        <dbReference type="SAM" id="Phobius"/>
    </source>
</evidence>
<dbReference type="AlphaFoldDB" id="A0A1W1WW56"/>
<gene>
    <name evidence="7" type="ORF">SAMN05660197_1799</name>
</gene>
<evidence type="ECO:0000313" key="7">
    <source>
        <dbReference type="EMBL" id="SMC09973.1"/>
    </source>
</evidence>
<feature type="transmembrane region" description="Helical" evidence="6">
    <location>
        <begin position="264"/>
        <end position="282"/>
    </location>
</feature>
<feature type="transmembrane region" description="Helical" evidence="6">
    <location>
        <begin position="367"/>
        <end position="386"/>
    </location>
</feature>
<evidence type="ECO:0000256" key="2">
    <source>
        <dbReference type="ARBA" id="ARBA00022475"/>
    </source>
</evidence>
<evidence type="ECO:0000256" key="5">
    <source>
        <dbReference type="ARBA" id="ARBA00023136"/>
    </source>
</evidence>
<proteinExistence type="predicted"/>
<feature type="transmembrane region" description="Helical" evidence="6">
    <location>
        <begin position="303"/>
        <end position="327"/>
    </location>
</feature>
<dbReference type="STRING" id="1069081.SAMN05660197_1799"/>
<dbReference type="InterPro" id="IPR050833">
    <property type="entry name" value="Poly_Biosynth_Transport"/>
</dbReference>
<dbReference type="PANTHER" id="PTHR30250:SF28">
    <property type="entry name" value="POLYSACCHARIDE BIOSYNTHESIS PROTEIN"/>
    <property type="match status" value="1"/>
</dbReference>
<keyword evidence="4 6" id="KW-1133">Transmembrane helix</keyword>
<evidence type="ECO:0000256" key="4">
    <source>
        <dbReference type="ARBA" id="ARBA00022989"/>
    </source>
</evidence>
<feature type="transmembrane region" description="Helical" evidence="6">
    <location>
        <begin position="239"/>
        <end position="258"/>
    </location>
</feature>
<accession>A0A1W1WW56</accession>
<evidence type="ECO:0000256" key="1">
    <source>
        <dbReference type="ARBA" id="ARBA00004651"/>
    </source>
</evidence>
<feature type="transmembrane region" description="Helical" evidence="6">
    <location>
        <begin position="117"/>
        <end position="140"/>
    </location>
</feature>
<dbReference type="Proteomes" id="UP000192602">
    <property type="component" value="Unassembled WGS sequence"/>
</dbReference>
<keyword evidence="3 6" id="KW-0812">Transmembrane</keyword>
<dbReference type="GO" id="GO:0005886">
    <property type="term" value="C:plasma membrane"/>
    <property type="evidence" value="ECO:0007669"/>
    <property type="project" value="UniProtKB-SubCell"/>
</dbReference>
<reference evidence="8" key="1">
    <citation type="submission" date="2017-04" db="EMBL/GenBank/DDBJ databases">
        <authorList>
            <person name="Varghese N."/>
            <person name="Submissions S."/>
        </authorList>
    </citation>
    <scope>NUCLEOTIDE SEQUENCE [LARGE SCALE GENOMIC DNA]</scope>
    <source>
        <strain evidence="8">DSM 16512</strain>
    </source>
</reference>
<sequence>MLNKLKPKSEFSKNVLTLMTGTTIAQAIPIAISPILTRLYTPEDFGVFALFISLVSIFGSIANGRYEFAIMLPKKDEDAINIFALGFIINVALSLFLLLMVIVFHDLFISLLNNKEISLWLYLVPFSVFLIGCFNLLNYYNNRLKNYKDLAKANVYKSVVTAVVQLSIGFIKQSTIGLISGQIISQIFANTKLLRNIIKDKILLLKISKVKMIAVANKYKDFPKFNVPHAVMNTLSSNMPVLIINFFFGSTSTGFFAIANKVLLLPVGLFTSSFSQIFLQKITYNRNNRIDQEKFINKVVFKLLGYSFFPFFIAFIFLPNIFGIIFGKNWIIAGEYAQILIPMLYLTFTGSILSNIIIVYNEQKKAFKIEIINTIVKLFSLLFGGILEDLKLGLFLYSLSGVLITTYRIIWYKSIIREKNEI</sequence>
<feature type="transmembrane region" description="Helical" evidence="6">
    <location>
        <begin position="45"/>
        <end position="62"/>
    </location>
</feature>
<feature type="transmembrane region" description="Helical" evidence="6">
    <location>
        <begin position="392"/>
        <end position="410"/>
    </location>
</feature>
<dbReference type="OrthoDB" id="3831435at2"/>
<keyword evidence="8" id="KW-1185">Reference proteome</keyword>
<dbReference type="Pfam" id="PF13440">
    <property type="entry name" value="Polysacc_synt_3"/>
    <property type="match status" value="1"/>
</dbReference>
<evidence type="ECO:0000313" key="8">
    <source>
        <dbReference type="Proteomes" id="UP000192602"/>
    </source>
</evidence>
<keyword evidence="5 6" id="KW-0472">Membrane</keyword>
<dbReference type="PANTHER" id="PTHR30250">
    <property type="entry name" value="PST FAMILY PREDICTED COLANIC ACID TRANSPORTER"/>
    <property type="match status" value="1"/>
</dbReference>
<name>A0A1W1WW56_9BACT</name>
<protein>
    <submittedName>
        <fullName evidence="7">Membrane protein involved in the export of O-antigen and teichoic acid</fullName>
    </submittedName>
</protein>
<dbReference type="RefSeq" id="WP_084276321.1">
    <property type="nucleotide sequence ID" value="NZ_AP026671.1"/>
</dbReference>